<reference evidence="2" key="1">
    <citation type="submission" date="2022-11" db="EMBL/GenBank/DDBJ databases">
        <title>Centuries of genome instability and evolution in soft-shell clam transmissible cancer (bioRxiv).</title>
        <authorList>
            <person name="Hart S.F.M."/>
            <person name="Yonemitsu M.A."/>
            <person name="Giersch R.M."/>
            <person name="Beal B.F."/>
            <person name="Arriagada G."/>
            <person name="Davis B.W."/>
            <person name="Ostrander E.A."/>
            <person name="Goff S.P."/>
            <person name="Metzger M.J."/>
        </authorList>
    </citation>
    <scope>NUCLEOTIDE SEQUENCE</scope>
    <source>
        <strain evidence="2">MELC-2E11</strain>
        <tissue evidence="2">Siphon/mantle</tissue>
    </source>
</reference>
<dbReference type="Proteomes" id="UP001164746">
    <property type="component" value="Chromosome 14"/>
</dbReference>
<name>A0ABY7FY26_MYAAR</name>
<sequence>MADSPNKSSLNKLYNSQVTHADHVKRPLGTTPSGSKPLHEGVKVTLKSGDQYLVHKGPNFGKSSDTMVTPASNMKPGF</sequence>
<keyword evidence="3" id="KW-1185">Reference proteome</keyword>
<accession>A0ABY7FY26</accession>
<feature type="region of interest" description="Disordered" evidence="1">
    <location>
        <begin position="18"/>
        <end position="40"/>
    </location>
</feature>
<evidence type="ECO:0000256" key="1">
    <source>
        <dbReference type="SAM" id="MobiDB-lite"/>
    </source>
</evidence>
<evidence type="ECO:0000313" key="2">
    <source>
        <dbReference type="EMBL" id="WAR25793.1"/>
    </source>
</evidence>
<proteinExistence type="predicted"/>
<gene>
    <name evidence="2" type="ORF">MAR_011497</name>
</gene>
<evidence type="ECO:0000313" key="3">
    <source>
        <dbReference type="Proteomes" id="UP001164746"/>
    </source>
</evidence>
<organism evidence="2 3">
    <name type="scientific">Mya arenaria</name>
    <name type="common">Soft-shell clam</name>
    <dbReference type="NCBI Taxonomy" id="6604"/>
    <lineage>
        <taxon>Eukaryota</taxon>
        <taxon>Metazoa</taxon>
        <taxon>Spiralia</taxon>
        <taxon>Lophotrochozoa</taxon>
        <taxon>Mollusca</taxon>
        <taxon>Bivalvia</taxon>
        <taxon>Autobranchia</taxon>
        <taxon>Heteroconchia</taxon>
        <taxon>Euheterodonta</taxon>
        <taxon>Imparidentia</taxon>
        <taxon>Neoheterodontei</taxon>
        <taxon>Myida</taxon>
        <taxon>Myoidea</taxon>
        <taxon>Myidae</taxon>
        <taxon>Mya</taxon>
    </lineage>
</organism>
<feature type="compositionally biased region" description="Polar residues" evidence="1">
    <location>
        <begin position="61"/>
        <end position="72"/>
    </location>
</feature>
<feature type="region of interest" description="Disordered" evidence="1">
    <location>
        <begin position="55"/>
        <end position="78"/>
    </location>
</feature>
<protein>
    <submittedName>
        <fullName evidence="2">Uncharacterized protein</fullName>
    </submittedName>
</protein>
<dbReference type="EMBL" id="CP111025">
    <property type="protein sequence ID" value="WAR25793.1"/>
    <property type="molecule type" value="Genomic_DNA"/>
</dbReference>